<dbReference type="Proteomes" id="UP000028483">
    <property type="component" value="Unassembled WGS sequence"/>
</dbReference>
<protein>
    <submittedName>
        <fullName evidence="1">Uncharacterized protein</fullName>
    </submittedName>
</protein>
<proteinExistence type="predicted"/>
<accession>A0A077P1F4</accession>
<name>A0A077P1F4_XENBV</name>
<comment type="caution">
    <text evidence="1">The sequence shown here is derived from an EMBL/GenBank/DDBJ whole genome shotgun (WGS) entry which is preliminary data.</text>
</comment>
<gene>
    <name evidence="1" type="ORF">XBO1_1510009</name>
</gene>
<reference evidence="1" key="1">
    <citation type="submission" date="2013-07" db="EMBL/GenBank/DDBJ databases">
        <title>Sub-species coevolution in mutualistic symbiosis.</title>
        <authorList>
            <person name="Murfin K."/>
            <person name="Klassen J."/>
            <person name="Lee M."/>
            <person name="Forst S."/>
            <person name="Stock P."/>
            <person name="Goodrich-Blair H."/>
        </authorList>
    </citation>
    <scope>NUCLEOTIDE SEQUENCE [LARGE SCALE GENOMIC DNA]</scope>
    <source>
        <strain evidence="1">Oregonense</strain>
    </source>
</reference>
<dbReference type="AlphaFoldDB" id="A0A077P1F4"/>
<dbReference type="HOGENOM" id="CLU_3031438_0_0_6"/>
<organism evidence="1">
    <name type="scientific">Xenorhabdus bovienii str. oregonense</name>
    <dbReference type="NCBI Taxonomy" id="1398202"/>
    <lineage>
        <taxon>Bacteria</taxon>
        <taxon>Pseudomonadati</taxon>
        <taxon>Pseudomonadota</taxon>
        <taxon>Gammaproteobacteria</taxon>
        <taxon>Enterobacterales</taxon>
        <taxon>Morganellaceae</taxon>
        <taxon>Xenorhabdus</taxon>
    </lineage>
</organism>
<dbReference type="EMBL" id="CBSX010000059">
    <property type="protein sequence ID" value="CDH04880.1"/>
    <property type="molecule type" value="Genomic_DNA"/>
</dbReference>
<sequence>MCGSFHGIGLIAATAENEKRGCITIMKLYLDQPSPYAPKLQVPIRLSHPHCLLIN</sequence>
<evidence type="ECO:0000313" key="1">
    <source>
        <dbReference type="EMBL" id="CDH04880.1"/>
    </source>
</evidence>